<feature type="compositionally biased region" description="Polar residues" evidence="1">
    <location>
        <begin position="165"/>
        <end position="180"/>
    </location>
</feature>
<name>A0A5E4ADP6_MARMO</name>
<feature type="region of interest" description="Disordered" evidence="1">
    <location>
        <begin position="1"/>
        <end position="40"/>
    </location>
</feature>
<proteinExistence type="predicted"/>
<reference evidence="2" key="1">
    <citation type="submission" date="2019-04" db="EMBL/GenBank/DDBJ databases">
        <authorList>
            <person name="Alioto T."/>
            <person name="Alioto T."/>
        </authorList>
    </citation>
    <scope>NUCLEOTIDE SEQUENCE [LARGE SCALE GENOMIC DNA]</scope>
</reference>
<accession>A0A5E4ADP6</accession>
<evidence type="ECO:0000313" key="3">
    <source>
        <dbReference type="Proteomes" id="UP000335636"/>
    </source>
</evidence>
<dbReference type="AlphaFoldDB" id="A0A5E4ADP6"/>
<organism evidence="2 3">
    <name type="scientific">Marmota monax</name>
    <name type="common">Woodchuck</name>
    <dbReference type="NCBI Taxonomy" id="9995"/>
    <lineage>
        <taxon>Eukaryota</taxon>
        <taxon>Metazoa</taxon>
        <taxon>Chordata</taxon>
        <taxon>Craniata</taxon>
        <taxon>Vertebrata</taxon>
        <taxon>Euteleostomi</taxon>
        <taxon>Mammalia</taxon>
        <taxon>Eutheria</taxon>
        <taxon>Euarchontoglires</taxon>
        <taxon>Glires</taxon>
        <taxon>Rodentia</taxon>
        <taxon>Sciuromorpha</taxon>
        <taxon>Sciuridae</taxon>
        <taxon>Xerinae</taxon>
        <taxon>Marmotini</taxon>
        <taxon>Marmota</taxon>
    </lineage>
</organism>
<keyword evidence="3" id="KW-1185">Reference proteome</keyword>
<evidence type="ECO:0000256" key="1">
    <source>
        <dbReference type="SAM" id="MobiDB-lite"/>
    </source>
</evidence>
<sequence length="247" mass="26564">MTEAESKLRPQWGHLDQTEVPDRAGARTEGSRGPVSVLSRSPALLKYQKSPWEGCDLCEPSLALQSGLGPGPGPDTHVDLGALSLPIPQPWMPLGPATWPRGNWAALRPSQWSGPQTCGLNVCYTKSAGVLGQGQHPVQDSEANKGPGALKEGWDPPSGLVSGFGQPSSRQTQHPVSSLQAQVAELQLHEPATEAERLHGAQLPATEALESREETHRPQVATLREQLDQEAQRPSHTHLSQALLVRQ</sequence>
<feature type="compositionally biased region" description="Basic and acidic residues" evidence="1">
    <location>
        <begin position="16"/>
        <end position="30"/>
    </location>
</feature>
<feature type="region of interest" description="Disordered" evidence="1">
    <location>
        <begin position="134"/>
        <end position="180"/>
    </location>
</feature>
<dbReference type="EMBL" id="CABDUW010000047">
    <property type="protein sequence ID" value="VTJ55140.1"/>
    <property type="molecule type" value="Genomic_DNA"/>
</dbReference>
<protein>
    <submittedName>
        <fullName evidence="2">Uncharacterized protein</fullName>
    </submittedName>
</protein>
<evidence type="ECO:0000313" key="2">
    <source>
        <dbReference type="EMBL" id="VTJ55140.1"/>
    </source>
</evidence>
<comment type="caution">
    <text evidence="2">The sequence shown here is derived from an EMBL/GenBank/DDBJ whole genome shotgun (WGS) entry which is preliminary data.</text>
</comment>
<feature type="region of interest" description="Disordered" evidence="1">
    <location>
        <begin position="196"/>
        <end position="247"/>
    </location>
</feature>
<dbReference type="Proteomes" id="UP000335636">
    <property type="component" value="Unassembled WGS sequence"/>
</dbReference>
<gene>
    <name evidence="2" type="ORF">MONAX_5E023477</name>
</gene>